<feature type="transmembrane region" description="Helical" evidence="1">
    <location>
        <begin position="171"/>
        <end position="191"/>
    </location>
</feature>
<evidence type="ECO:0000256" key="1">
    <source>
        <dbReference type="SAM" id="Phobius"/>
    </source>
</evidence>
<protein>
    <recommendedName>
        <fullName evidence="4">GYF domain-containing protein</fullName>
    </recommendedName>
</protein>
<keyword evidence="1" id="KW-0812">Transmembrane</keyword>
<keyword evidence="1" id="KW-0472">Membrane</keyword>
<dbReference type="EMBL" id="MAAX01000158">
    <property type="protein sequence ID" value="OUS12545.1"/>
    <property type="molecule type" value="Genomic_DNA"/>
</dbReference>
<organism evidence="2 3">
    <name type="scientific">Nonlabens dokdonensis</name>
    <dbReference type="NCBI Taxonomy" id="328515"/>
    <lineage>
        <taxon>Bacteria</taxon>
        <taxon>Pseudomonadati</taxon>
        <taxon>Bacteroidota</taxon>
        <taxon>Flavobacteriia</taxon>
        <taxon>Flavobacteriales</taxon>
        <taxon>Flavobacteriaceae</taxon>
        <taxon>Nonlabens</taxon>
    </lineage>
</organism>
<evidence type="ECO:0000313" key="2">
    <source>
        <dbReference type="EMBL" id="OUS12545.1"/>
    </source>
</evidence>
<keyword evidence="1" id="KW-1133">Transmembrane helix</keyword>
<dbReference type="AlphaFoldDB" id="A0A1Z8AQB2"/>
<reference evidence="3" key="1">
    <citation type="journal article" date="2017" name="Proc. Natl. Acad. Sci. U.S.A.">
        <title>Simulation of Deepwater Horizon oil plume reveals substrate specialization within a complex community of hydrocarbon-degraders.</title>
        <authorList>
            <person name="Hu P."/>
            <person name="Dubinsky E.A."/>
            <person name="Probst A.J."/>
            <person name="Wang J."/>
            <person name="Sieber C.M.K."/>
            <person name="Tom L.M."/>
            <person name="Gardinali P."/>
            <person name="Banfield J.F."/>
            <person name="Atlas R.M."/>
            <person name="Andersen G.L."/>
        </authorList>
    </citation>
    <scope>NUCLEOTIDE SEQUENCE [LARGE SCALE GENOMIC DNA]</scope>
</reference>
<dbReference type="RefSeq" id="WP_303687346.1">
    <property type="nucleotide sequence ID" value="NZ_CAJXYO010000005.1"/>
</dbReference>
<dbReference type="Proteomes" id="UP000196102">
    <property type="component" value="Unassembled WGS sequence"/>
</dbReference>
<comment type="caution">
    <text evidence="2">The sequence shown here is derived from an EMBL/GenBank/DDBJ whole genome shotgun (WGS) entry which is preliminary data.</text>
</comment>
<name>A0A1Z8AQB2_9FLAO</name>
<evidence type="ECO:0008006" key="4">
    <source>
        <dbReference type="Google" id="ProtNLM"/>
    </source>
</evidence>
<proteinExistence type="predicted"/>
<gene>
    <name evidence="2" type="ORF">A9Q93_10295</name>
</gene>
<feature type="transmembrane region" description="Helical" evidence="1">
    <location>
        <begin position="142"/>
        <end position="164"/>
    </location>
</feature>
<feature type="transmembrane region" description="Helical" evidence="1">
    <location>
        <begin position="110"/>
        <end position="130"/>
    </location>
</feature>
<accession>A0A1Z8AQB2</accession>
<evidence type="ECO:0000313" key="3">
    <source>
        <dbReference type="Proteomes" id="UP000196102"/>
    </source>
</evidence>
<sequence length="196" mass="23000">MKNKYFYHDGIREFGPFTAQELLDKKIRPDYKLRLESEESYVIAKDVEEVAMLFKTQTTFHSFNSTTVQDVNKFNMENSHQNEFERDINFEQQNFDPNYNKSETTNNWRAIVLISVLSFWLIESIIHWIMTLLSIDAWFGPGRIISGFVSVLFAFVPILIAICIRESHLKIIAIIIGSILTLSMLSKQIYWTFQLL</sequence>